<evidence type="ECO:0000256" key="6">
    <source>
        <dbReference type="RuleBase" id="RU368039"/>
    </source>
</evidence>
<keyword evidence="5 6" id="KW-0143">Chaperone</keyword>
<evidence type="ECO:0000256" key="1">
    <source>
        <dbReference type="ARBA" id="ARBA00004305"/>
    </source>
</evidence>
<dbReference type="GO" id="GO:0006105">
    <property type="term" value="P:succinate metabolic process"/>
    <property type="evidence" value="ECO:0007669"/>
    <property type="project" value="TreeGrafter"/>
</dbReference>
<comment type="similarity">
    <text evidence="2 6">Belongs to the complex I LYR family. SDHAF3 subfamily.</text>
</comment>
<comment type="subcellular location">
    <subcellularLocation>
        <location evidence="1 6">Mitochondrion matrix</location>
    </subcellularLocation>
</comment>
<dbReference type="GO" id="GO:0034553">
    <property type="term" value="P:mitochondrial respiratory chain complex II assembly"/>
    <property type="evidence" value="ECO:0007669"/>
    <property type="project" value="UniProtKB-UniRule"/>
</dbReference>
<evidence type="ECO:0000313" key="7">
    <source>
        <dbReference type="EMBL" id="CAD8295551.1"/>
    </source>
</evidence>
<dbReference type="GO" id="GO:0005758">
    <property type="term" value="C:mitochondrial intermembrane space"/>
    <property type="evidence" value="ECO:0007669"/>
    <property type="project" value="TreeGrafter"/>
</dbReference>
<reference evidence="7" key="1">
    <citation type="submission" date="2021-01" db="EMBL/GenBank/DDBJ databases">
        <authorList>
            <person name="Corre E."/>
            <person name="Pelletier E."/>
            <person name="Niang G."/>
            <person name="Scheremetjew M."/>
            <person name="Finn R."/>
            <person name="Kale V."/>
            <person name="Holt S."/>
            <person name="Cochrane G."/>
            <person name="Meng A."/>
            <person name="Brown T."/>
            <person name="Cohen L."/>
        </authorList>
    </citation>
    <scope>NUCLEOTIDE SEQUENCE</scope>
    <source>
        <strain evidence="7">CCMP219</strain>
    </source>
</reference>
<protein>
    <recommendedName>
        <fullName evidence="6">Succinate dehydrogenase assembly factor 3</fullName>
        <shortName evidence="6">SDH assembly factor 3</shortName>
        <shortName evidence="6">SDHAF3</shortName>
    </recommendedName>
</protein>
<comment type="function">
    <text evidence="6">Plays an essential role in the assembly of succinate dehydrogenase (SDH), an enzyme complex (also referred to as respiratory complex II) that is a component of both the tricarboxylic acid (TCA) cycle and the mitochondrial electron transport chain, and which couples the oxidation of succinate to fumarate with the reduction of ubiquinone (coenzyme Q) to ubiquinol. Promotes maturation of the iron-sulfur protein subunit of the SDH catalytic dimer, protecting it from the deleterious effects of oxidants. May act together with SDHAF1.</text>
</comment>
<keyword evidence="3" id="KW-0809">Transit peptide</keyword>
<evidence type="ECO:0000256" key="2">
    <source>
        <dbReference type="ARBA" id="ARBA00006020"/>
    </source>
</evidence>
<dbReference type="Pfam" id="PF13233">
    <property type="entry name" value="Complex1_LYR_2"/>
    <property type="match status" value="1"/>
</dbReference>
<accession>A0A7R9YZE7</accession>
<dbReference type="PANTHER" id="PTHR13137">
    <property type="entry name" value="DC11 ACN9 HOMOLOG"/>
    <property type="match status" value="1"/>
</dbReference>
<dbReference type="EMBL" id="HBEC01028354">
    <property type="protein sequence ID" value="CAD8295551.1"/>
    <property type="molecule type" value="Transcribed_RNA"/>
</dbReference>
<proteinExistence type="inferred from homology"/>
<gene>
    <name evidence="7" type="ORF">CEUR00632_LOCUS13058</name>
</gene>
<name>A0A7R9YZE7_9CHLO</name>
<sequence>MAGGRAAATPILSLYRSIVRLHRDKLAGPMRDLGDDYVRSEFRSHLRGKTTQVQWKEFVDQWQTYRAFLSGKGGAKAPMVQTSGELSPEVLEMMSDDQRKRMDMLREEARRLGKPEEEAR</sequence>
<dbReference type="PANTHER" id="PTHR13137:SF6">
    <property type="entry name" value="SUCCINATE DEHYDROGENASE ASSEMBLY FACTOR 3, MITOCHONDRIAL"/>
    <property type="match status" value="1"/>
</dbReference>
<evidence type="ECO:0000256" key="5">
    <source>
        <dbReference type="ARBA" id="ARBA00023186"/>
    </source>
</evidence>
<dbReference type="CDD" id="cd20270">
    <property type="entry name" value="Complex1_LYR_SDHAF3_LYRM10"/>
    <property type="match status" value="1"/>
</dbReference>
<keyword evidence="4 6" id="KW-0496">Mitochondrion</keyword>
<dbReference type="InterPro" id="IPR008381">
    <property type="entry name" value="SDHAF3/Sdh7"/>
</dbReference>
<dbReference type="AlphaFoldDB" id="A0A7R9YZE7"/>
<comment type="subunit">
    <text evidence="6">Interacts with the iron-sulfur protein subunit within the SDH catalytic dimer.</text>
</comment>
<dbReference type="GO" id="GO:0005759">
    <property type="term" value="C:mitochondrial matrix"/>
    <property type="evidence" value="ECO:0007669"/>
    <property type="project" value="UniProtKB-SubCell"/>
</dbReference>
<evidence type="ECO:0000256" key="4">
    <source>
        <dbReference type="ARBA" id="ARBA00023128"/>
    </source>
</evidence>
<organism evidence="7">
    <name type="scientific">Chlamydomonas euryale</name>
    <dbReference type="NCBI Taxonomy" id="1486919"/>
    <lineage>
        <taxon>Eukaryota</taxon>
        <taxon>Viridiplantae</taxon>
        <taxon>Chlorophyta</taxon>
        <taxon>core chlorophytes</taxon>
        <taxon>Chlorophyceae</taxon>
        <taxon>CS clade</taxon>
        <taxon>Chlamydomonadales</taxon>
        <taxon>Chlamydomonadaceae</taxon>
        <taxon>Chlamydomonas</taxon>
    </lineage>
</organism>
<evidence type="ECO:0000256" key="3">
    <source>
        <dbReference type="ARBA" id="ARBA00022946"/>
    </source>
</evidence>